<dbReference type="EMBL" id="JBJUIK010000015">
    <property type="protein sequence ID" value="KAL3501536.1"/>
    <property type="molecule type" value="Genomic_DNA"/>
</dbReference>
<dbReference type="Proteomes" id="UP001630127">
    <property type="component" value="Unassembled WGS sequence"/>
</dbReference>
<gene>
    <name evidence="1" type="ORF">ACH5RR_035985</name>
</gene>
<organism evidence="1 2">
    <name type="scientific">Cinchona calisaya</name>
    <dbReference type="NCBI Taxonomy" id="153742"/>
    <lineage>
        <taxon>Eukaryota</taxon>
        <taxon>Viridiplantae</taxon>
        <taxon>Streptophyta</taxon>
        <taxon>Embryophyta</taxon>
        <taxon>Tracheophyta</taxon>
        <taxon>Spermatophyta</taxon>
        <taxon>Magnoliopsida</taxon>
        <taxon>eudicotyledons</taxon>
        <taxon>Gunneridae</taxon>
        <taxon>Pentapetalae</taxon>
        <taxon>asterids</taxon>
        <taxon>lamiids</taxon>
        <taxon>Gentianales</taxon>
        <taxon>Rubiaceae</taxon>
        <taxon>Cinchonoideae</taxon>
        <taxon>Cinchoneae</taxon>
        <taxon>Cinchona</taxon>
    </lineage>
</organism>
<dbReference type="AlphaFoldDB" id="A0ABD2Y4A8"/>
<sequence>MEGSDDNEFPGFQILVPEQDECAVKIRRPLSRLQRRAPRPLQLKPASASSMQCNGTAVKSTAYNANASAFSSSASTSSSFTSCYHSKDPIPLLSPLVLPSLLEPGYVQGENVAKSHSFS</sequence>
<name>A0ABD2Y4A8_9GENT</name>
<keyword evidence="2" id="KW-1185">Reference proteome</keyword>
<protein>
    <submittedName>
        <fullName evidence="1">Uncharacterized protein</fullName>
    </submittedName>
</protein>
<evidence type="ECO:0000313" key="2">
    <source>
        <dbReference type="Proteomes" id="UP001630127"/>
    </source>
</evidence>
<proteinExistence type="predicted"/>
<evidence type="ECO:0000313" key="1">
    <source>
        <dbReference type="EMBL" id="KAL3501536.1"/>
    </source>
</evidence>
<accession>A0ABD2Y4A8</accession>
<comment type="caution">
    <text evidence="1">The sequence shown here is derived from an EMBL/GenBank/DDBJ whole genome shotgun (WGS) entry which is preliminary data.</text>
</comment>
<reference evidence="1 2" key="1">
    <citation type="submission" date="2024-11" db="EMBL/GenBank/DDBJ databases">
        <title>A near-complete genome assembly of Cinchona calisaya.</title>
        <authorList>
            <person name="Lian D.C."/>
            <person name="Zhao X.W."/>
            <person name="Wei L."/>
        </authorList>
    </citation>
    <scope>NUCLEOTIDE SEQUENCE [LARGE SCALE GENOMIC DNA]</scope>
    <source>
        <tissue evidence="1">Nenye</tissue>
    </source>
</reference>